<dbReference type="InterPro" id="IPR011042">
    <property type="entry name" value="6-blade_b-propeller_TolB-like"/>
</dbReference>
<dbReference type="PROSITE" id="PS51257">
    <property type="entry name" value="PROKAR_LIPOPROTEIN"/>
    <property type="match status" value="1"/>
</dbReference>
<proteinExistence type="predicted"/>
<dbReference type="Gene3D" id="2.120.10.30">
    <property type="entry name" value="TolB, C-terminal domain"/>
    <property type="match status" value="1"/>
</dbReference>
<keyword evidence="5" id="KW-0472">Membrane</keyword>
<evidence type="ECO:0000256" key="2">
    <source>
        <dbReference type="ARBA" id="ARBA00022723"/>
    </source>
</evidence>
<evidence type="ECO:0000256" key="4">
    <source>
        <dbReference type="PROSITE-ProRule" id="PRU00433"/>
    </source>
</evidence>
<dbReference type="Pfam" id="PF23500">
    <property type="entry name" value="DUF7133"/>
    <property type="match status" value="1"/>
</dbReference>
<keyword evidence="1 4" id="KW-0349">Heme</keyword>
<dbReference type="SUPFAM" id="SSF46626">
    <property type="entry name" value="Cytochrome c"/>
    <property type="match status" value="1"/>
</dbReference>
<keyword evidence="5" id="KW-1133">Transmembrane helix</keyword>
<evidence type="ECO:0000256" key="1">
    <source>
        <dbReference type="ARBA" id="ARBA00022617"/>
    </source>
</evidence>
<evidence type="ECO:0000256" key="5">
    <source>
        <dbReference type="SAM" id="Phobius"/>
    </source>
</evidence>
<organism evidence="7 8">
    <name type="scientific">Aquiflexum gelatinilyticum</name>
    <dbReference type="NCBI Taxonomy" id="2961943"/>
    <lineage>
        <taxon>Bacteria</taxon>
        <taxon>Pseudomonadati</taxon>
        <taxon>Bacteroidota</taxon>
        <taxon>Cytophagia</taxon>
        <taxon>Cytophagales</taxon>
        <taxon>Cyclobacteriaceae</taxon>
        <taxon>Aquiflexum</taxon>
    </lineage>
</organism>
<dbReference type="InterPro" id="IPR055557">
    <property type="entry name" value="DUF7133"/>
</dbReference>
<dbReference type="Proteomes" id="UP001142175">
    <property type="component" value="Unassembled WGS sequence"/>
</dbReference>
<name>A0A9X2P5Q9_9BACT</name>
<accession>A0A9X2P5Q9</accession>
<dbReference type="GO" id="GO:0046872">
    <property type="term" value="F:metal ion binding"/>
    <property type="evidence" value="ECO:0007669"/>
    <property type="project" value="UniProtKB-KW"/>
</dbReference>
<dbReference type="GO" id="GO:0009055">
    <property type="term" value="F:electron transfer activity"/>
    <property type="evidence" value="ECO:0007669"/>
    <property type="project" value="InterPro"/>
</dbReference>
<evidence type="ECO:0000313" key="7">
    <source>
        <dbReference type="EMBL" id="MCR9015331.1"/>
    </source>
</evidence>
<dbReference type="InterPro" id="IPR036909">
    <property type="entry name" value="Cyt_c-like_dom_sf"/>
</dbReference>
<dbReference type="PROSITE" id="PS51007">
    <property type="entry name" value="CYTC"/>
    <property type="match status" value="1"/>
</dbReference>
<dbReference type="EMBL" id="JANSUY010000005">
    <property type="protein sequence ID" value="MCR9015331.1"/>
    <property type="molecule type" value="Genomic_DNA"/>
</dbReference>
<dbReference type="PANTHER" id="PTHR33546">
    <property type="entry name" value="LARGE, MULTIFUNCTIONAL SECRETED PROTEIN-RELATED"/>
    <property type="match status" value="1"/>
</dbReference>
<reference evidence="7" key="1">
    <citation type="submission" date="2022-08" db="EMBL/GenBank/DDBJ databases">
        <authorList>
            <person name="Zhang D."/>
        </authorList>
    </citation>
    <scope>NUCLEOTIDE SEQUENCE</scope>
    <source>
        <strain evidence="7">XJ19-11</strain>
    </source>
</reference>
<evidence type="ECO:0000256" key="3">
    <source>
        <dbReference type="ARBA" id="ARBA00023004"/>
    </source>
</evidence>
<dbReference type="SUPFAM" id="SSF101898">
    <property type="entry name" value="NHL repeat"/>
    <property type="match status" value="1"/>
</dbReference>
<dbReference type="GO" id="GO:0020037">
    <property type="term" value="F:heme binding"/>
    <property type="evidence" value="ECO:0007669"/>
    <property type="project" value="InterPro"/>
</dbReference>
<sequence>MSTTYKEANMVYLFSKISSFVFSIFLTVLIISCQNQEKSTLGQETIEKLREKDIDVFGSYAITKLPIEKGVKVRNPVKIILGPDSVLYVANNTGEIYSLHDSDGDGWEDEARLFCNVKDDGLRTPVGLLFKGNELYVGTAQEIRIYTDQDGDGKADISKTFFDRIPQSEHPYEFTSGLTFGPDGYLYVVLSTDSWNAGAAADPDGFRGAVLRISPDGKEAEKFVTGVRSVHSMVFNQYNDLLFIDNGGGGNPTEELNLAQQGKFYGHHPVKYNNPESKELPIHNFVSEVAPAGMVFNPLTNDFGGTAGDLFVSFFGPGERWERGAISRLEIERKEDGTYQIEEIPIAKRIPKISDLAFGSNGDLYITHVGKTDYWYQPIEQIEGAIYRMTYAPWIKPMPREMLAEEKTTPSSEDVLVAGKQLFAEKACSACHSVDGNSDLIGPDLMDIGKFYSKTELLEEINNPSLRLKPGMIATKITNVNGEVFLGRVVGTDQDYIKLMVIGNRVLDIPKAEVKSEESYEKSLMYNGLLNGMSEEETDALLSYIINLKEEND</sequence>
<evidence type="ECO:0000259" key="6">
    <source>
        <dbReference type="PROSITE" id="PS51007"/>
    </source>
</evidence>
<feature type="transmembrane region" description="Helical" evidence="5">
    <location>
        <begin position="12"/>
        <end position="31"/>
    </location>
</feature>
<dbReference type="PANTHER" id="PTHR33546:SF1">
    <property type="entry name" value="LARGE, MULTIFUNCTIONAL SECRETED PROTEIN"/>
    <property type="match status" value="1"/>
</dbReference>
<dbReference type="Pfam" id="PF00034">
    <property type="entry name" value="Cytochrom_C"/>
    <property type="match status" value="1"/>
</dbReference>
<protein>
    <submittedName>
        <fullName evidence="7">PQQ-dependent sugar dehydrogenase</fullName>
    </submittedName>
</protein>
<dbReference type="Gene3D" id="1.10.760.10">
    <property type="entry name" value="Cytochrome c-like domain"/>
    <property type="match status" value="1"/>
</dbReference>
<dbReference type="InterPro" id="IPR013427">
    <property type="entry name" value="Haem-bd_dom_put"/>
</dbReference>
<keyword evidence="3 4" id="KW-0408">Iron</keyword>
<gene>
    <name evidence="7" type="ORF">NU887_09815</name>
</gene>
<dbReference type="RefSeq" id="WP_258423188.1">
    <property type="nucleotide sequence ID" value="NZ_JANSUY010000005.1"/>
</dbReference>
<dbReference type="NCBIfam" id="TIGR02603">
    <property type="entry name" value="CxxCH_TIGR02603"/>
    <property type="match status" value="1"/>
</dbReference>
<comment type="caution">
    <text evidence="7">The sequence shown here is derived from an EMBL/GenBank/DDBJ whole genome shotgun (WGS) entry which is preliminary data.</text>
</comment>
<feature type="domain" description="Cytochrome c" evidence="6">
    <location>
        <begin position="414"/>
        <end position="549"/>
    </location>
</feature>
<keyword evidence="5" id="KW-0812">Transmembrane</keyword>
<dbReference type="InterPro" id="IPR009056">
    <property type="entry name" value="Cyt_c-like_dom"/>
</dbReference>
<dbReference type="AlphaFoldDB" id="A0A9X2P5Q9"/>
<evidence type="ECO:0000313" key="8">
    <source>
        <dbReference type="Proteomes" id="UP001142175"/>
    </source>
</evidence>
<keyword evidence="8" id="KW-1185">Reference proteome</keyword>
<keyword evidence="2 4" id="KW-0479">Metal-binding</keyword>